<feature type="compositionally biased region" description="Polar residues" evidence="2">
    <location>
        <begin position="1"/>
        <end position="10"/>
    </location>
</feature>
<dbReference type="CDD" id="cd12797">
    <property type="entry name" value="M23_peptidase"/>
    <property type="match status" value="1"/>
</dbReference>
<sequence length="317" mass="31516">MNATSKSNNPGAGASGGHDRGWWSRLSRRAAAFTGALRRPGATRRAAALGALFVVGTGIGLLVRGPLAPSLQGPARMTGTEQASLGSLEAARPQPGAVGETGSSAGSLAPPSRPAGASTQGAQPQGLALPGELVWPADGMVVATAGWRRNPDRGDWTYLPGIELAVGSSSAIRAAADGTVASVDAGSGEFSVSIDHGQGWVTIYGGLSRVRVQPGQRVQRGAVIGYGPRLPEAMPALAGAYGVGGAAGAEEAGSSVRAVVSFSVRHGTESVNPLSVMPAASYRVAPADEPATGTQPTTAQASASSDGLDEAPSPVGP</sequence>
<accession>A0ABZ1BVV9</accession>
<evidence type="ECO:0000259" key="4">
    <source>
        <dbReference type="Pfam" id="PF01551"/>
    </source>
</evidence>
<feature type="region of interest" description="Disordered" evidence="2">
    <location>
        <begin position="73"/>
        <end position="125"/>
    </location>
</feature>
<feature type="region of interest" description="Disordered" evidence="2">
    <location>
        <begin position="1"/>
        <end position="21"/>
    </location>
</feature>
<dbReference type="InterPro" id="IPR050570">
    <property type="entry name" value="Cell_wall_metabolism_enzyme"/>
</dbReference>
<dbReference type="EMBL" id="CP141615">
    <property type="protein sequence ID" value="WRP16924.1"/>
    <property type="molecule type" value="Genomic_DNA"/>
</dbReference>
<feature type="domain" description="M23ase beta-sheet core" evidence="4">
    <location>
        <begin position="160"/>
        <end position="226"/>
    </location>
</feature>
<keyword evidence="1" id="KW-0732">Signal</keyword>
<protein>
    <submittedName>
        <fullName evidence="5">M23 family metallopeptidase</fullName>
        <ecNumber evidence="5">3.4.-.-</ecNumber>
    </submittedName>
</protein>
<feature type="compositionally biased region" description="Low complexity" evidence="2">
    <location>
        <begin position="290"/>
        <end position="305"/>
    </location>
</feature>
<dbReference type="RefSeq" id="WP_324716196.1">
    <property type="nucleotide sequence ID" value="NZ_CP141615.1"/>
</dbReference>
<organism evidence="5 6">
    <name type="scientific">Carboxydichorda subterranea</name>
    <dbReference type="NCBI Taxonomy" id="3109565"/>
    <lineage>
        <taxon>Bacteria</taxon>
        <taxon>Bacillati</taxon>
        <taxon>Bacillota</taxon>
        <taxon>Limnochordia</taxon>
        <taxon>Limnochordales</taxon>
        <taxon>Geochordaceae</taxon>
        <taxon>Carboxydichorda</taxon>
    </lineage>
</organism>
<reference evidence="5 6" key="1">
    <citation type="journal article" date="2024" name="Front. Microbiol.">
        <title>Novel thermophilic genera Geochorda gen. nov. and Carboxydochorda gen. nov. from the deep terrestrial subsurface reveal the ecophysiological diversity in the class Limnochordia.</title>
        <authorList>
            <person name="Karnachuk O.V."/>
            <person name="Lukina A.P."/>
            <person name="Avakyan M.R."/>
            <person name="Kadnikov V.V."/>
            <person name="Begmatov S."/>
            <person name="Beletsky A.V."/>
            <person name="Vlasova K.G."/>
            <person name="Novikov A.A."/>
            <person name="Shcherbakova V.A."/>
            <person name="Mardanov A.V."/>
            <person name="Ravin N.V."/>
        </authorList>
    </citation>
    <scope>NUCLEOTIDE SEQUENCE [LARGE SCALE GENOMIC DNA]</scope>
    <source>
        <strain evidence="5 6">L945</strain>
    </source>
</reference>
<evidence type="ECO:0000256" key="1">
    <source>
        <dbReference type="ARBA" id="ARBA00022729"/>
    </source>
</evidence>
<dbReference type="Proteomes" id="UP001332192">
    <property type="component" value="Chromosome"/>
</dbReference>
<dbReference type="PANTHER" id="PTHR21666:SF289">
    <property type="entry name" value="L-ALA--D-GLU ENDOPEPTIDASE"/>
    <property type="match status" value="1"/>
</dbReference>
<keyword evidence="3" id="KW-0812">Transmembrane</keyword>
<dbReference type="SUPFAM" id="SSF51261">
    <property type="entry name" value="Duplicated hybrid motif"/>
    <property type="match status" value="1"/>
</dbReference>
<name>A0ABZ1BVV9_9FIRM</name>
<evidence type="ECO:0000313" key="6">
    <source>
        <dbReference type="Proteomes" id="UP001332192"/>
    </source>
</evidence>
<feature type="transmembrane region" description="Helical" evidence="3">
    <location>
        <begin position="46"/>
        <end position="67"/>
    </location>
</feature>
<gene>
    <name evidence="5" type="ORF">U7230_12650</name>
</gene>
<keyword evidence="3" id="KW-0472">Membrane</keyword>
<keyword evidence="5" id="KW-0378">Hydrolase</keyword>
<dbReference type="InterPro" id="IPR011055">
    <property type="entry name" value="Dup_hybrid_motif"/>
</dbReference>
<keyword evidence="6" id="KW-1185">Reference proteome</keyword>
<feature type="region of interest" description="Disordered" evidence="2">
    <location>
        <begin position="285"/>
        <end position="317"/>
    </location>
</feature>
<dbReference type="Gene3D" id="2.70.70.10">
    <property type="entry name" value="Glucose Permease (Domain IIA)"/>
    <property type="match status" value="1"/>
</dbReference>
<dbReference type="PANTHER" id="PTHR21666">
    <property type="entry name" value="PEPTIDASE-RELATED"/>
    <property type="match status" value="1"/>
</dbReference>
<evidence type="ECO:0000256" key="2">
    <source>
        <dbReference type="SAM" id="MobiDB-lite"/>
    </source>
</evidence>
<keyword evidence="3" id="KW-1133">Transmembrane helix</keyword>
<dbReference type="EC" id="3.4.-.-" evidence="5"/>
<evidence type="ECO:0000256" key="3">
    <source>
        <dbReference type="SAM" id="Phobius"/>
    </source>
</evidence>
<dbReference type="InterPro" id="IPR016047">
    <property type="entry name" value="M23ase_b-sheet_dom"/>
</dbReference>
<proteinExistence type="predicted"/>
<evidence type="ECO:0000313" key="5">
    <source>
        <dbReference type="EMBL" id="WRP16924.1"/>
    </source>
</evidence>
<dbReference type="Pfam" id="PF01551">
    <property type="entry name" value="Peptidase_M23"/>
    <property type="match status" value="1"/>
</dbReference>
<dbReference type="GO" id="GO:0016787">
    <property type="term" value="F:hydrolase activity"/>
    <property type="evidence" value="ECO:0007669"/>
    <property type="project" value="UniProtKB-KW"/>
</dbReference>